<evidence type="ECO:0000313" key="2">
    <source>
        <dbReference type="EMBL" id="SJD62082.1"/>
    </source>
</evidence>
<dbReference type="RefSeq" id="WP_001731111.1">
    <property type="nucleotide sequence ID" value="NZ_CATNQE010000011.1"/>
</dbReference>
<reference evidence="2 3" key="1">
    <citation type="submission" date="2017-01" db="EMBL/GenBank/DDBJ databases">
        <authorList>
            <consortium name="Pathogen Informatics"/>
        </authorList>
    </citation>
    <scope>NUCLEOTIDE SEQUENCE [LARGE SCALE GENOMIC DNA]</scope>
    <source>
        <strain evidence="2 3">3626STDY6095480</strain>
    </source>
</reference>
<dbReference type="NCBIfam" id="TIGR02742">
    <property type="entry name" value="TrbC_Ftype"/>
    <property type="match status" value="1"/>
</dbReference>
<dbReference type="EMBL" id="FTXV01000050">
    <property type="protein sequence ID" value="SJD62082.1"/>
    <property type="molecule type" value="Genomic_DNA"/>
</dbReference>
<dbReference type="InterPro" id="IPR014113">
    <property type="entry name" value="T4SS_TrbC_subgr"/>
</dbReference>
<dbReference type="InterPro" id="IPR019106">
    <property type="entry name" value="T4SS_TrbC"/>
</dbReference>
<organism evidence="2 3">
    <name type="scientific">Shigella sonnei</name>
    <dbReference type="NCBI Taxonomy" id="624"/>
    <lineage>
        <taxon>Bacteria</taxon>
        <taxon>Pseudomonadati</taxon>
        <taxon>Pseudomonadota</taxon>
        <taxon>Gammaproteobacteria</taxon>
        <taxon>Enterobacterales</taxon>
        <taxon>Enterobacteriaceae</taxon>
        <taxon>Shigella</taxon>
    </lineage>
</organism>
<protein>
    <submittedName>
        <fullName evidence="2">Conjugal transfer pilus assembly protein TrbC</fullName>
    </submittedName>
</protein>
<evidence type="ECO:0000256" key="1">
    <source>
        <dbReference type="SAM" id="SignalP"/>
    </source>
</evidence>
<dbReference type="Pfam" id="PF09673">
    <property type="entry name" value="TrbC_Ftype"/>
    <property type="match status" value="1"/>
</dbReference>
<keyword evidence="1" id="KW-0732">Signal</keyword>
<sequence>MKRVMVSLVLLLVSGVGMANDHTESRQFIHEQLQLDRQRFQSLQTPEFLKQTRPVAPQEQSFLDAQAQQFRQSMQPGERPVNAALVFVSFSMPAEELKQRVKDAAQLNIPVVIRGMVNGDMRATANAVAGLVKESNTGGVQIDPTTFRKYNITAVPVLVVACGNQGEKVDRLQGDLTLHQALKRVAEEGDCADTARSLLGEGGE</sequence>
<gene>
    <name evidence="2" type="ORF">SAMEA3356023_02139</name>
</gene>
<dbReference type="Proteomes" id="UP000187717">
    <property type="component" value="Unassembled WGS sequence"/>
</dbReference>
<proteinExistence type="predicted"/>
<feature type="chain" id="PRO_5044745633" evidence="1">
    <location>
        <begin position="20"/>
        <end position="204"/>
    </location>
</feature>
<dbReference type="AlphaFoldDB" id="A0ABD7MH03"/>
<accession>A0ABD7MH03</accession>
<comment type="caution">
    <text evidence="2">The sequence shown here is derived from an EMBL/GenBank/DDBJ whole genome shotgun (WGS) entry which is preliminary data.</text>
</comment>
<name>A0ABD7MH03_SHISO</name>
<feature type="signal peptide" evidence="1">
    <location>
        <begin position="1"/>
        <end position="19"/>
    </location>
</feature>
<evidence type="ECO:0000313" key="3">
    <source>
        <dbReference type="Proteomes" id="UP000187717"/>
    </source>
</evidence>